<dbReference type="RefSeq" id="WP_204119191.1">
    <property type="nucleotide sequence ID" value="NZ_BOLV01000012.1"/>
</dbReference>
<dbReference type="Gene3D" id="3.40.50.1000">
    <property type="entry name" value="HAD superfamily/HAD-like"/>
    <property type="match status" value="1"/>
</dbReference>
<dbReference type="InterPro" id="IPR023198">
    <property type="entry name" value="PGP-like_dom2"/>
</dbReference>
<dbReference type="SFLD" id="SFLDG01129">
    <property type="entry name" value="C1.5:_HAD__Beta-PGM__Phosphata"/>
    <property type="match status" value="1"/>
</dbReference>
<dbReference type="PANTHER" id="PTHR18901">
    <property type="entry name" value="2-DEOXYGLUCOSE-6-PHOSPHATE PHOSPHATASE 2"/>
    <property type="match status" value="1"/>
</dbReference>
<evidence type="ECO:0000313" key="1">
    <source>
        <dbReference type="EMBL" id="MFD1399432.1"/>
    </source>
</evidence>
<accession>A0ABW4BIA6</accession>
<dbReference type="InterPro" id="IPR036412">
    <property type="entry name" value="HAD-like_sf"/>
</dbReference>
<dbReference type="PANTHER" id="PTHR18901:SF38">
    <property type="entry name" value="PSEUDOURIDINE-5'-PHOSPHATASE"/>
    <property type="match status" value="1"/>
</dbReference>
<dbReference type="EMBL" id="JBHTOA010000032">
    <property type="protein sequence ID" value="MFD1399432.1"/>
    <property type="molecule type" value="Genomic_DNA"/>
</dbReference>
<keyword evidence="2" id="KW-1185">Reference proteome</keyword>
<dbReference type="SUPFAM" id="SSF56784">
    <property type="entry name" value="HAD-like"/>
    <property type="match status" value="1"/>
</dbReference>
<dbReference type="Proteomes" id="UP001597199">
    <property type="component" value="Unassembled WGS sequence"/>
</dbReference>
<gene>
    <name evidence="1" type="ORF">ACFQ41_08920</name>
</gene>
<protein>
    <submittedName>
        <fullName evidence="1">HAD family hydrolase</fullName>
    </submittedName>
</protein>
<dbReference type="Pfam" id="PF00702">
    <property type="entry name" value="Hydrolase"/>
    <property type="match status" value="1"/>
</dbReference>
<dbReference type="SFLD" id="SFLDS00003">
    <property type="entry name" value="Haloacid_Dehalogenase"/>
    <property type="match status" value="1"/>
</dbReference>
<name>A0ABW4BIA6_9LACO</name>
<reference evidence="2" key="1">
    <citation type="journal article" date="2019" name="Int. J. Syst. Evol. Microbiol.">
        <title>The Global Catalogue of Microorganisms (GCM) 10K type strain sequencing project: providing services to taxonomists for standard genome sequencing and annotation.</title>
        <authorList>
            <consortium name="The Broad Institute Genomics Platform"/>
            <consortium name="The Broad Institute Genome Sequencing Center for Infectious Disease"/>
            <person name="Wu L."/>
            <person name="Ma J."/>
        </authorList>
    </citation>
    <scope>NUCLEOTIDE SEQUENCE [LARGE SCALE GENOMIC DNA]</scope>
    <source>
        <strain evidence="2">CCM 9110</strain>
    </source>
</reference>
<dbReference type="InterPro" id="IPR023214">
    <property type="entry name" value="HAD_sf"/>
</dbReference>
<comment type="caution">
    <text evidence="1">The sequence shown here is derived from an EMBL/GenBank/DDBJ whole genome shotgun (WGS) entry which is preliminary data.</text>
</comment>
<dbReference type="InterPro" id="IPR006439">
    <property type="entry name" value="HAD-SF_hydro_IA"/>
</dbReference>
<proteinExistence type="predicted"/>
<sequence>MLKAVLFDLDGTLVDTERLYLQANAAASAQLGQPLPAAAFQRLVGTGDLRQNAWLQQQFGAGLEAFIRLSDELFEQQLGSVSALPGATQLLNHLHQRGIQLGLVTVSPSTYVNNIVTQQPWPQFDVTVTGEVGASKPAPDLYQRALSQLALPTPAVVAVEDTPAGVTAANAAGLRCLQVHDLAPASAKATAVLPDLVAVAAWLRNA</sequence>
<organism evidence="1 2">
    <name type="scientific">Lacticaseibacillus suilingensis</name>
    <dbReference type="NCBI Taxonomy" id="2799577"/>
    <lineage>
        <taxon>Bacteria</taxon>
        <taxon>Bacillati</taxon>
        <taxon>Bacillota</taxon>
        <taxon>Bacilli</taxon>
        <taxon>Lactobacillales</taxon>
        <taxon>Lactobacillaceae</taxon>
        <taxon>Lacticaseibacillus</taxon>
    </lineage>
</organism>
<evidence type="ECO:0000313" key="2">
    <source>
        <dbReference type="Proteomes" id="UP001597199"/>
    </source>
</evidence>
<keyword evidence="1" id="KW-0378">Hydrolase</keyword>
<dbReference type="Gene3D" id="1.10.150.240">
    <property type="entry name" value="Putative phosphatase, domain 2"/>
    <property type="match status" value="1"/>
</dbReference>
<dbReference type="PRINTS" id="PR00413">
    <property type="entry name" value="HADHALOGNASE"/>
</dbReference>
<dbReference type="NCBIfam" id="TIGR01509">
    <property type="entry name" value="HAD-SF-IA-v3"/>
    <property type="match status" value="1"/>
</dbReference>
<dbReference type="GO" id="GO:0016787">
    <property type="term" value="F:hydrolase activity"/>
    <property type="evidence" value="ECO:0007669"/>
    <property type="project" value="UniProtKB-KW"/>
</dbReference>